<accession>A0A0P1LID4</accession>
<dbReference type="InterPro" id="IPR003779">
    <property type="entry name" value="CMD-like"/>
</dbReference>
<protein>
    <submittedName>
        <fullName evidence="3">4-carboxymuconolactone decarboxylase</fullName>
    </submittedName>
</protein>
<dbReference type="Pfam" id="PF02627">
    <property type="entry name" value="CMD"/>
    <property type="match status" value="1"/>
</dbReference>
<evidence type="ECO:0000313" key="4">
    <source>
        <dbReference type="Proteomes" id="UP000182011"/>
    </source>
</evidence>
<dbReference type="Gene3D" id="1.20.1290.10">
    <property type="entry name" value="AhpD-like"/>
    <property type="match status" value="1"/>
</dbReference>
<dbReference type="EMBL" id="CZVI01000001">
    <property type="protein sequence ID" value="CUS77555.1"/>
    <property type="molecule type" value="Genomic_DNA"/>
</dbReference>
<accession>A0A0P1ME12</accession>
<dbReference type="SUPFAM" id="SSF69118">
    <property type="entry name" value="AhpD-like"/>
    <property type="match status" value="1"/>
</dbReference>
<organism evidence="3 4">
    <name type="scientific">Candidatus Kryptonium thompsonii</name>
    <dbReference type="NCBI Taxonomy" id="1633631"/>
    <lineage>
        <taxon>Bacteria</taxon>
        <taxon>Pseudomonadati</taxon>
        <taxon>Candidatus Kryptoniota</taxon>
        <taxon>Candidatus Kryptonium</taxon>
    </lineage>
</organism>
<reference evidence="2 5" key="1">
    <citation type="submission" date="2015-11" db="EMBL/GenBank/DDBJ databases">
        <authorList>
            <person name="Varghese N."/>
        </authorList>
    </citation>
    <scope>NUCLEOTIDE SEQUENCE [LARGE SCALE GENOMIC DNA]</scope>
    <source>
        <strain evidence="2 5">JGI-8</strain>
    </source>
</reference>
<sequence length="212" mass="23948">MLVGFFVKNGKDMKNSDIKFLTRIVSLVSLGKGKKLEEELREAFSHGVKVKRVEEAILQCYLFAGFPAVIEGFTVLRKFVGKGSAKSKGYNVDKFYSNGVKTCKKVYGESFDKLIKNMESLHPELLEWMLIEGYGKVLSRDVLNLKVRELLNVAILTSLGWERQLYSHLRGALNVGVRQEDVIKTIEEITDICGIAKVKRALKIFQNILSSL</sequence>
<dbReference type="InterPro" id="IPR029032">
    <property type="entry name" value="AhpD-like"/>
</dbReference>
<dbReference type="Proteomes" id="UP000182200">
    <property type="component" value="Unassembled WGS sequence"/>
</dbReference>
<dbReference type="AlphaFoldDB" id="A0A0P1MKM9"/>
<accession>A0A0S4ND19</accession>
<accession>A0A0P1P9X1</accession>
<dbReference type="Proteomes" id="UP000182011">
    <property type="component" value="Unassembled WGS sequence"/>
</dbReference>
<accession>A0A0P1NWF6</accession>
<accession>A0A0P1MPZ4</accession>
<dbReference type="PANTHER" id="PTHR33570">
    <property type="entry name" value="4-CARBOXYMUCONOLACTONE DECARBOXYLASE FAMILY PROTEIN"/>
    <property type="match status" value="1"/>
</dbReference>
<keyword evidence="5" id="KW-1185">Reference proteome</keyword>
<evidence type="ECO:0000313" key="2">
    <source>
        <dbReference type="EMBL" id="CUS77555.1"/>
    </source>
</evidence>
<name>A0A0P1MKM9_9BACT</name>
<evidence type="ECO:0000259" key="1">
    <source>
        <dbReference type="Pfam" id="PF02627"/>
    </source>
</evidence>
<accession>A0A0N7MNY7</accession>
<proteinExistence type="predicted"/>
<evidence type="ECO:0000313" key="5">
    <source>
        <dbReference type="Proteomes" id="UP000182200"/>
    </source>
</evidence>
<reference evidence="3 4" key="2">
    <citation type="submission" date="2015-11" db="EMBL/GenBank/DDBJ databases">
        <authorList>
            <person name="Zhang Y."/>
            <person name="Guo Z."/>
        </authorList>
    </citation>
    <scope>NUCLEOTIDE SEQUENCE [LARGE SCALE GENOMIC DNA]</scope>
    <source>
        <strain evidence="3">JGI-4</strain>
    </source>
</reference>
<dbReference type="InterPro" id="IPR052512">
    <property type="entry name" value="4CMD/NDH-1_regulator"/>
</dbReference>
<dbReference type="PANTHER" id="PTHR33570:SF2">
    <property type="entry name" value="CARBOXYMUCONOLACTONE DECARBOXYLASE-LIKE DOMAIN-CONTAINING PROTEIN"/>
    <property type="match status" value="1"/>
</dbReference>
<dbReference type="EMBL" id="FAOP01000012">
    <property type="protein sequence ID" value="CUU09054.1"/>
    <property type="molecule type" value="Genomic_DNA"/>
</dbReference>
<accession>A0A0P1MKM9</accession>
<dbReference type="STRING" id="1633631.GCA_001442925_02252"/>
<gene>
    <name evidence="3" type="ORF">JGI4_02259</name>
    <name evidence="2" type="ORF">JGI8_00135</name>
</gene>
<dbReference type="GO" id="GO:0051920">
    <property type="term" value="F:peroxiredoxin activity"/>
    <property type="evidence" value="ECO:0007669"/>
    <property type="project" value="InterPro"/>
</dbReference>
<feature type="domain" description="Carboxymuconolactone decarboxylase-like" evidence="1">
    <location>
        <begin position="126"/>
        <end position="206"/>
    </location>
</feature>
<evidence type="ECO:0000313" key="3">
    <source>
        <dbReference type="EMBL" id="CUU09054.1"/>
    </source>
</evidence>
<accession>A0A0P1LN49</accession>